<keyword evidence="3" id="KW-1185">Reference proteome</keyword>
<dbReference type="RefSeq" id="WP_308432791.1">
    <property type="nucleotide sequence ID" value="NZ_BMVF01000024.1"/>
</dbReference>
<reference evidence="2" key="1">
    <citation type="journal article" date="2014" name="Int. J. Syst. Evol. Microbiol.">
        <title>Complete genome sequence of Corynebacterium casei LMG S-19264T (=DSM 44701T), isolated from a smear-ripened cheese.</title>
        <authorList>
            <consortium name="US DOE Joint Genome Institute (JGI-PGF)"/>
            <person name="Walter F."/>
            <person name="Albersmeier A."/>
            <person name="Kalinowski J."/>
            <person name="Ruckert C."/>
        </authorList>
    </citation>
    <scope>NUCLEOTIDE SEQUENCE</scope>
    <source>
        <strain evidence="2">JCM 4654</strain>
    </source>
</reference>
<reference evidence="2" key="2">
    <citation type="submission" date="2020-09" db="EMBL/GenBank/DDBJ databases">
        <authorList>
            <person name="Sun Q."/>
            <person name="Ohkuma M."/>
        </authorList>
    </citation>
    <scope>NUCLEOTIDE SEQUENCE</scope>
    <source>
        <strain evidence="2">JCM 4654</strain>
    </source>
</reference>
<feature type="compositionally biased region" description="Low complexity" evidence="1">
    <location>
        <begin position="126"/>
        <end position="140"/>
    </location>
</feature>
<sequence>MHSLIASPFLDQHVLVRPGSRGGALLPEARYEELRERDAAEPAPLWLSDAVQEQWEDLDVTGRPTGDFLLVRQPSTWVYGKASWEVNLGCNYKCKHCYLGLKVNSGIPGRTSGSAWTSWRRLVSSSSRSPAASRPSIRTSCVRTGTPGNSA</sequence>
<evidence type="ECO:0000313" key="2">
    <source>
        <dbReference type="EMBL" id="GHD95933.1"/>
    </source>
</evidence>
<dbReference type="EMBL" id="BMVF01000024">
    <property type="protein sequence ID" value="GHD95933.1"/>
    <property type="molecule type" value="Genomic_DNA"/>
</dbReference>
<gene>
    <name evidence="2" type="ORF">GCM10010508_62660</name>
</gene>
<organism evidence="2 3">
    <name type="scientific">Streptomyces naganishii JCM 4654</name>
    <dbReference type="NCBI Taxonomy" id="1306179"/>
    <lineage>
        <taxon>Bacteria</taxon>
        <taxon>Bacillati</taxon>
        <taxon>Actinomycetota</taxon>
        <taxon>Actinomycetes</taxon>
        <taxon>Kitasatosporales</taxon>
        <taxon>Streptomycetaceae</taxon>
        <taxon>Streptomyces</taxon>
    </lineage>
</organism>
<accession>A0A918YAJ1</accession>
<name>A0A918YAJ1_9ACTN</name>
<feature type="compositionally biased region" description="Polar residues" evidence="1">
    <location>
        <begin position="141"/>
        <end position="151"/>
    </location>
</feature>
<comment type="caution">
    <text evidence="2">The sequence shown here is derived from an EMBL/GenBank/DDBJ whole genome shotgun (WGS) entry which is preliminary data.</text>
</comment>
<dbReference type="Proteomes" id="UP000608955">
    <property type="component" value="Unassembled WGS sequence"/>
</dbReference>
<dbReference type="AlphaFoldDB" id="A0A918YAJ1"/>
<evidence type="ECO:0008006" key="4">
    <source>
        <dbReference type="Google" id="ProtNLM"/>
    </source>
</evidence>
<protein>
    <recommendedName>
        <fullName evidence="4">Radical SAM domain-containing protein</fullName>
    </recommendedName>
</protein>
<proteinExistence type="predicted"/>
<evidence type="ECO:0000256" key="1">
    <source>
        <dbReference type="SAM" id="MobiDB-lite"/>
    </source>
</evidence>
<evidence type="ECO:0000313" key="3">
    <source>
        <dbReference type="Proteomes" id="UP000608955"/>
    </source>
</evidence>
<feature type="region of interest" description="Disordered" evidence="1">
    <location>
        <begin position="126"/>
        <end position="151"/>
    </location>
</feature>